<dbReference type="EMBL" id="JAPZPY010000001">
    <property type="protein sequence ID" value="MCZ8377952.1"/>
    <property type="molecule type" value="Genomic_DNA"/>
</dbReference>
<keyword evidence="1 5" id="KW-0489">Methyltransferase</keyword>
<feature type="domain" description="Methyltransferase" evidence="4">
    <location>
        <begin position="44"/>
        <end position="137"/>
    </location>
</feature>
<dbReference type="GO" id="GO:0008168">
    <property type="term" value="F:methyltransferase activity"/>
    <property type="evidence" value="ECO:0007669"/>
    <property type="project" value="UniProtKB-KW"/>
</dbReference>
<keyword evidence="3" id="KW-0949">S-adenosyl-L-methionine</keyword>
<accession>A0ABT4PN18</accession>
<keyword evidence="2" id="KW-0808">Transferase</keyword>
<dbReference type="SUPFAM" id="SSF53335">
    <property type="entry name" value="S-adenosyl-L-methionine-dependent methyltransferases"/>
    <property type="match status" value="1"/>
</dbReference>
<dbReference type="Gene3D" id="3.40.50.150">
    <property type="entry name" value="Vaccinia Virus protein VP39"/>
    <property type="match status" value="1"/>
</dbReference>
<dbReference type="PANTHER" id="PTHR43464">
    <property type="entry name" value="METHYLTRANSFERASE"/>
    <property type="match status" value="1"/>
</dbReference>
<dbReference type="PANTHER" id="PTHR43464:SF19">
    <property type="entry name" value="UBIQUINONE BIOSYNTHESIS O-METHYLTRANSFERASE, MITOCHONDRIAL"/>
    <property type="match status" value="1"/>
</dbReference>
<dbReference type="Proteomes" id="UP001142153">
    <property type="component" value="Unassembled WGS sequence"/>
</dbReference>
<name>A0ABT4PN18_9MYCO</name>
<protein>
    <submittedName>
        <fullName evidence="5">Class I SAM-dependent methyltransferase</fullName>
    </submittedName>
</protein>
<evidence type="ECO:0000259" key="4">
    <source>
        <dbReference type="Pfam" id="PF13649"/>
    </source>
</evidence>
<comment type="caution">
    <text evidence="5">The sequence shown here is derived from an EMBL/GenBank/DDBJ whole genome shotgun (WGS) entry which is preliminary data.</text>
</comment>
<dbReference type="Pfam" id="PF13649">
    <property type="entry name" value="Methyltransf_25"/>
    <property type="match status" value="1"/>
</dbReference>
<dbReference type="GO" id="GO:0032259">
    <property type="term" value="P:methylation"/>
    <property type="evidence" value="ECO:0007669"/>
    <property type="project" value="UniProtKB-KW"/>
</dbReference>
<evidence type="ECO:0000256" key="1">
    <source>
        <dbReference type="ARBA" id="ARBA00022603"/>
    </source>
</evidence>
<sequence>MSSRQLLFRVFYRLGFTPWDGHPLAESLRALVEGESALPARTALDIGCGTGDTSIYLAKHGWHVTGVDYLARPLDRARAKAAAAKVTSSFVRADATRLTSEGVGTGFDLIVDNGCLHGMSDADRDAYVREVTAVAAPEARLLIVAFRPGSSFGVPGIDPAEVQRRFAAAWTLLDSGSESAMDHNGRDPARYYVFARTGS</sequence>
<dbReference type="RefSeq" id="WP_269892770.1">
    <property type="nucleotide sequence ID" value="NZ_JAPZPY010000001.1"/>
</dbReference>
<evidence type="ECO:0000313" key="6">
    <source>
        <dbReference type="Proteomes" id="UP001142153"/>
    </source>
</evidence>
<evidence type="ECO:0000256" key="2">
    <source>
        <dbReference type="ARBA" id="ARBA00022679"/>
    </source>
</evidence>
<evidence type="ECO:0000256" key="3">
    <source>
        <dbReference type="ARBA" id="ARBA00022691"/>
    </source>
</evidence>
<dbReference type="InterPro" id="IPR041698">
    <property type="entry name" value="Methyltransf_25"/>
</dbReference>
<proteinExistence type="predicted"/>
<reference evidence="5" key="1">
    <citation type="submission" date="2022-12" db="EMBL/GenBank/DDBJ databases">
        <authorList>
            <person name="Deng Y."/>
            <person name="Zhang Y.-Q."/>
        </authorList>
    </citation>
    <scope>NUCLEOTIDE SEQUENCE</scope>
    <source>
        <strain evidence="5">CPCC 205372</strain>
    </source>
</reference>
<evidence type="ECO:0000313" key="5">
    <source>
        <dbReference type="EMBL" id="MCZ8377952.1"/>
    </source>
</evidence>
<gene>
    <name evidence="5" type="ORF">O6P37_03660</name>
</gene>
<keyword evidence="6" id="KW-1185">Reference proteome</keyword>
<organism evidence="5 6">
    <name type="scientific">Mycobacterium hippophais</name>
    <dbReference type="NCBI Taxonomy" id="3016340"/>
    <lineage>
        <taxon>Bacteria</taxon>
        <taxon>Bacillati</taxon>
        <taxon>Actinomycetota</taxon>
        <taxon>Actinomycetes</taxon>
        <taxon>Mycobacteriales</taxon>
        <taxon>Mycobacteriaceae</taxon>
        <taxon>Mycobacterium</taxon>
    </lineage>
</organism>
<dbReference type="CDD" id="cd02440">
    <property type="entry name" value="AdoMet_MTases"/>
    <property type="match status" value="1"/>
</dbReference>
<dbReference type="InterPro" id="IPR029063">
    <property type="entry name" value="SAM-dependent_MTases_sf"/>
</dbReference>